<feature type="region of interest" description="Disordered" evidence="1">
    <location>
        <begin position="126"/>
        <end position="163"/>
    </location>
</feature>
<feature type="region of interest" description="Disordered" evidence="1">
    <location>
        <begin position="49"/>
        <end position="80"/>
    </location>
</feature>
<name>A0A2T7NIF7_POMCA</name>
<proteinExistence type="predicted"/>
<dbReference type="AlphaFoldDB" id="A0A2T7NIF7"/>
<dbReference type="EMBL" id="PZQS01000012">
    <property type="protein sequence ID" value="PVD20963.1"/>
    <property type="molecule type" value="Genomic_DNA"/>
</dbReference>
<comment type="caution">
    <text evidence="2">The sequence shown here is derived from an EMBL/GenBank/DDBJ whole genome shotgun (WGS) entry which is preliminary data.</text>
</comment>
<evidence type="ECO:0000313" key="3">
    <source>
        <dbReference type="Proteomes" id="UP000245119"/>
    </source>
</evidence>
<gene>
    <name evidence="2" type="ORF">C0Q70_19127</name>
</gene>
<sequence>MSANVDDNDPVDALLSAVGVVTEGVGQCKFYCRREDVYRWSTFRLRKVKGKMKDDQDSSSEQCSARRHQPSKVTKPGSLSERRRQLITILIRYTGASVPQVRVRVLARAPRGAAKIKGNARHRVVPNGDWERHGVSTPARENSVVRTSITVREPTASPASSYR</sequence>
<dbReference type="Proteomes" id="UP000245119">
    <property type="component" value="Linkage Group LG12"/>
</dbReference>
<organism evidence="2 3">
    <name type="scientific">Pomacea canaliculata</name>
    <name type="common">Golden apple snail</name>
    <dbReference type="NCBI Taxonomy" id="400727"/>
    <lineage>
        <taxon>Eukaryota</taxon>
        <taxon>Metazoa</taxon>
        <taxon>Spiralia</taxon>
        <taxon>Lophotrochozoa</taxon>
        <taxon>Mollusca</taxon>
        <taxon>Gastropoda</taxon>
        <taxon>Caenogastropoda</taxon>
        <taxon>Architaenioglossa</taxon>
        <taxon>Ampullarioidea</taxon>
        <taxon>Ampullariidae</taxon>
        <taxon>Pomacea</taxon>
    </lineage>
</organism>
<protein>
    <submittedName>
        <fullName evidence="2">Uncharacterized protein</fullName>
    </submittedName>
</protein>
<keyword evidence="3" id="KW-1185">Reference proteome</keyword>
<evidence type="ECO:0000313" key="2">
    <source>
        <dbReference type="EMBL" id="PVD20963.1"/>
    </source>
</evidence>
<accession>A0A2T7NIF7</accession>
<evidence type="ECO:0000256" key="1">
    <source>
        <dbReference type="SAM" id="MobiDB-lite"/>
    </source>
</evidence>
<reference evidence="2 3" key="1">
    <citation type="submission" date="2018-04" db="EMBL/GenBank/DDBJ databases">
        <title>The genome of golden apple snail Pomacea canaliculata provides insight into stress tolerance and invasive adaptation.</title>
        <authorList>
            <person name="Liu C."/>
            <person name="Liu B."/>
            <person name="Ren Y."/>
            <person name="Zhang Y."/>
            <person name="Wang H."/>
            <person name="Li S."/>
            <person name="Jiang F."/>
            <person name="Yin L."/>
            <person name="Zhang G."/>
            <person name="Qian W."/>
            <person name="Fan W."/>
        </authorList>
    </citation>
    <scope>NUCLEOTIDE SEQUENCE [LARGE SCALE GENOMIC DNA]</scope>
    <source>
        <strain evidence="2">SZHN2017</strain>
        <tissue evidence="2">Muscle</tissue>
    </source>
</reference>